<proteinExistence type="predicted"/>
<accession>A0A9X6UMB7</accession>
<comment type="caution">
    <text evidence="1">The sequence shown here is derived from an EMBL/GenBank/DDBJ whole genome shotgun (WGS) entry which is preliminary data.</text>
</comment>
<gene>
    <name evidence="1" type="ORF">CN475_11955</name>
</gene>
<dbReference type="AlphaFoldDB" id="A0A9X6UMB7"/>
<reference evidence="1 2" key="1">
    <citation type="submission" date="2017-09" db="EMBL/GenBank/DDBJ databases">
        <title>Large-scale bioinformatics analysis of Bacillus genomes uncovers conserved roles of natural products in bacterial physiology.</title>
        <authorList>
            <consortium name="Agbiome Team Llc"/>
            <person name="Bleich R.M."/>
            <person name="Kirk G.J."/>
            <person name="Santa Maria K.C."/>
            <person name="Allen S.E."/>
            <person name="Farag S."/>
            <person name="Shank E.A."/>
            <person name="Bowers A."/>
        </authorList>
    </citation>
    <scope>NUCLEOTIDE SEQUENCE [LARGE SCALE GENOMIC DNA]</scope>
    <source>
        <strain evidence="1 2">AFS006334</strain>
    </source>
</reference>
<organism evidence="1 2">
    <name type="scientific">Bacillus cereus</name>
    <dbReference type="NCBI Taxonomy" id="1396"/>
    <lineage>
        <taxon>Bacteria</taxon>
        <taxon>Bacillati</taxon>
        <taxon>Bacillota</taxon>
        <taxon>Bacilli</taxon>
        <taxon>Bacillales</taxon>
        <taxon>Bacillaceae</taxon>
        <taxon>Bacillus</taxon>
        <taxon>Bacillus cereus group</taxon>
    </lineage>
</organism>
<name>A0A9X6UMB7_BACCE</name>
<protein>
    <submittedName>
        <fullName evidence="1">Uncharacterized protein</fullName>
    </submittedName>
</protein>
<dbReference type="Proteomes" id="UP000219869">
    <property type="component" value="Unassembled WGS sequence"/>
</dbReference>
<evidence type="ECO:0000313" key="2">
    <source>
        <dbReference type="Proteomes" id="UP000219869"/>
    </source>
</evidence>
<evidence type="ECO:0000313" key="1">
    <source>
        <dbReference type="EMBL" id="PEQ87813.1"/>
    </source>
</evidence>
<dbReference type="RefSeq" id="WP_098323921.1">
    <property type="nucleotide sequence ID" value="NZ_NTXW01000024.1"/>
</dbReference>
<sequence>MKELLHIEKKLTTGPYGDGVALNYNFNQFINGMAEILSSTSNYKLNDMLETSNALGRVALSGTCMISAILCEKDSSHNTISNLIEQTVNGINKKAYEEITLKTNQPLALINSNSSVKEQESVLGLIKKRFEENMGESGVPLVLQLSPVTINEQNNIEESIKLLSNYLPHLTDDVLSMIAAILPIGNPVESAFISPTPLLIYINPQMFSNRLDLADAILHESLHHKLLTIRLTKRLLRPGYDDFTGLSVPIPWGATKYRVFSIGRTIAAAHVYIHLTLLHIKALLQQNETQGIPSDIEIKKRLIIRYQRANYLIETLSMRHYRHEFGADGLEFIEWMREIFHEISDLKVMQEILEENKAFSHI</sequence>
<dbReference type="EMBL" id="NTXW01000024">
    <property type="protein sequence ID" value="PEQ87813.1"/>
    <property type="molecule type" value="Genomic_DNA"/>
</dbReference>